<dbReference type="EMBL" id="BLXT01007118">
    <property type="protein sequence ID" value="GFO36671.1"/>
    <property type="molecule type" value="Genomic_DNA"/>
</dbReference>
<dbReference type="AlphaFoldDB" id="A0AAV4CXP9"/>
<keyword evidence="1" id="KW-0812">Transmembrane</keyword>
<evidence type="ECO:0000313" key="3">
    <source>
        <dbReference type="EMBL" id="GFO36671.1"/>
    </source>
</evidence>
<keyword evidence="1" id="KW-1133">Transmembrane helix</keyword>
<evidence type="ECO:0000256" key="2">
    <source>
        <dbReference type="SAM" id="SignalP"/>
    </source>
</evidence>
<sequence>MVELGKRILFCLFILVYLLLCHPACLINYCPLDKFWESEVVVVVGVIVVVVLKVVDMMVMVVAMVVVMVVAMSMVMGMVVVMVEVIVSVRVLVIMVIVMVMVMMAVHGGRSWWPFMVGARRDSGHDSFSE</sequence>
<gene>
    <name evidence="3" type="ORF">PoB_006317600</name>
</gene>
<feature type="transmembrane region" description="Helical" evidence="1">
    <location>
        <begin position="62"/>
        <end position="83"/>
    </location>
</feature>
<evidence type="ECO:0000313" key="4">
    <source>
        <dbReference type="Proteomes" id="UP000735302"/>
    </source>
</evidence>
<feature type="chain" id="PRO_5043943584" description="NADH dehydrogenase subunit 6" evidence="2">
    <location>
        <begin position="27"/>
        <end position="130"/>
    </location>
</feature>
<organism evidence="3 4">
    <name type="scientific">Plakobranchus ocellatus</name>
    <dbReference type="NCBI Taxonomy" id="259542"/>
    <lineage>
        <taxon>Eukaryota</taxon>
        <taxon>Metazoa</taxon>
        <taxon>Spiralia</taxon>
        <taxon>Lophotrochozoa</taxon>
        <taxon>Mollusca</taxon>
        <taxon>Gastropoda</taxon>
        <taxon>Heterobranchia</taxon>
        <taxon>Euthyneura</taxon>
        <taxon>Panpulmonata</taxon>
        <taxon>Sacoglossa</taxon>
        <taxon>Placobranchoidea</taxon>
        <taxon>Plakobranchidae</taxon>
        <taxon>Plakobranchus</taxon>
    </lineage>
</organism>
<protein>
    <recommendedName>
        <fullName evidence="5">NADH dehydrogenase subunit 6</fullName>
    </recommendedName>
</protein>
<name>A0AAV4CXP9_9GAST</name>
<feature type="transmembrane region" description="Helical" evidence="1">
    <location>
        <begin position="36"/>
        <end position="55"/>
    </location>
</feature>
<keyword evidence="2" id="KW-0732">Signal</keyword>
<dbReference type="Proteomes" id="UP000735302">
    <property type="component" value="Unassembled WGS sequence"/>
</dbReference>
<keyword evidence="4" id="KW-1185">Reference proteome</keyword>
<accession>A0AAV4CXP9</accession>
<feature type="transmembrane region" description="Helical" evidence="1">
    <location>
        <begin position="89"/>
        <end position="106"/>
    </location>
</feature>
<comment type="caution">
    <text evidence="3">The sequence shown here is derived from an EMBL/GenBank/DDBJ whole genome shotgun (WGS) entry which is preliminary data.</text>
</comment>
<keyword evidence="1" id="KW-0472">Membrane</keyword>
<evidence type="ECO:0000256" key="1">
    <source>
        <dbReference type="SAM" id="Phobius"/>
    </source>
</evidence>
<evidence type="ECO:0008006" key="5">
    <source>
        <dbReference type="Google" id="ProtNLM"/>
    </source>
</evidence>
<feature type="signal peptide" evidence="2">
    <location>
        <begin position="1"/>
        <end position="26"/>
    </location>
</feature>
<reference evidence="3 4" key="1">
    <citation type="journal article" date="2021" name="Elife">
        <title>Chloroplast acquisition without the gene transfer in kleptoplastic sea slugs, Plakobranchus ocellatus.</title>
        <authorList>
            <person name="Maeda T."/>
            <person name="Takahashi S."/>
            <person name="Yoshida T."/>
            <person name="Shimamura S."/>
            <person name="Takaki Y."/>
            <person name="Nagai Y."/>
            <person name="Toyoda A."/>
            <person name="Suzuki Y."/>
            <person name="Arimoto A."/>
            <person name="Ishii H."/>
            <person name="Satoh N."/>
            <person name="Nishiyama T."/>
            <person name="Hasebe M."/>
            <person name="Maruyama T."/>
            <person name="Minagawa J."/>
            <person name="Obokata J."/>
            <person name="Shigenobu S."/>
        </authorList>
    </citation>
    <scope>NUCLEOTIDE SEQUENCE [LARGE SCALE GENOMIC DNA]</scope>
</reference>
<proteinExistence type="predicted"/>